<keyword evidence="5" id="KW-0648">Protein biosynthesis</keyword>
<dbReference type="OrthoDB" id="269919at2759"/>
<keyword evidence="3" id="KW-0963">Cytoplasm</keyword>
<evidence type="ECO:0000256" key="9">
    <source>
        <dbReference type="ARBA" id="ARBA00046432"/>
    </source>
</evidence>
<evidence type="ECO:0000256" key="7">
    <source>
        <dbReference type="ARBA" id="ARBA00044122"/>
    </source>
</evidence>
<evidence type="ECO:0000313" key="12">
    <source>
        <dbReference type="Proteomes" id="UP000000305"/>
    </source>
</evidence>
<evidence type="ECO:0000256" key="6">
    <source>
        <dbReference type="ARBA" id="ARBA00043898"/>
    </source>
</evidence>
<dbReference type="Proteomes" id="UP000000305">
    <property type="component" value="Unassembled WGS sequence"/>
</dbReference>
<keyword evidence="4" id="KW-0396">Initiation factor</keyword>
<dbReference type="AlphaFoldDB" id="E9GJV3"/>
<dbReference type="PANTHER" id="PTHR45859:SF1">
    <property type="entry name" value="TRANSLATION INITIATION FACTOR EIF-2B SUBUNIT BETA"/>
    <property type="match status" value="1"/>
</dbReference>
<evidence type="ECO:0000256" key="5">
    <source>
        <dbReference type="ARBA" id="ARBA00022917"/>
    </source>
</evidence>
<sequence>MPSLESEIEGIIETFTNNLKQRKFKGSRDLALNSVQLWKKIIGQMKWQNARELMDTIKKIGKDLAETAPSETVIGNMTRRMLKIVRDEYAMLQKGKQEESDLQDSLQKILTADESDSDYTKNIPLLKPAIMEHIGEFLAELESSEIDISAQALEHIHANEIIMTIGYSKTVSAFLKSAAKNRVFQVIVAECAPFFHGHQLAADLAEARISTTLIPDSAIFAMMARVNKVIIGTHSVMANGGLKAVCGTHTLALAAKHYSVPFVVCAPMFKLCPEYVCSLDQDGFNQFVSPEEVLNNDEGKLVSKVNVYNPIFDYVPPELVTLFISNTGGNAPSYIYRLLSELYHPLDVQL</sequence>
<dbReference type="HOGENOM" id="CLU_016218_4_3_1"/>
<protein>
    <recommendedName>
        <fullName evidence="7">Translation initiation factor eIF2B subunit beta</fullName>
    </recommendedName>
    <alternativeName>
        <fullName evidence="8">eIF2B GDP-GTP exchange factor subunit beta</fullName>
    </alternativeName>
</protein>
<dbReference type="GO" id="GO:0007417">
    <property type="term" value="P:central nervous system development"/>
    <property type="evidence" value="ECO:0007669"/>
    <property type="project" value="UniProtKB-ARBA"/>
</dbReference>
<comment type="subcellular location">
    <subcellularLocation>
        <location evidence="1">Cytoplasm</location>
        <location evidence="1">Cytosol</location>
    </subcellularLocation>
</comment>
<gene>
    <name evidence="11" type="ORF">DAPPUDRAFT_304186</name>
</gene>
<name>E9GJV3_DAPPU</name>
<comment type="similarity">
    <text evidence="2 10">Belongs to the eIF-2B alpha/beta/delta subunits family.</text>
</comment>
<dbReference type="PANTHER" id="PTHR45859">
    <property type="entry name" value="TRANSLATION INITIATION FACTOR EIF-2B SUBUNIT BETA"/>
    <property type="match status" value="1"/>
</dbReference>
<dbReference type="InterPro" id="IPR042529">
    <property type="entry name" value="IF_2B-like_C"/>
</dbReference>
<comment type="subunit">
    <text evidence="9">Component of the translation initiation factor 2B (eIF2B) complex which is a heterodecamer of two sets of five different subunits: alpha, beta, gamma, delta and epsilon. Subunits alpha, beta and delta comprise a regulatory subcomplex and subunits epsilon and gamma comprise a catalytic subcomplex. Within the complex, the hexameric regulatory complex resides at the center, with the two heterodimeric catalytic subcomplexes bound on opposite sides.</text>
</comment>
<evidence type="ECO:0000256" key="4">
    <source>
        <dbReference type="ARBA" id="ARBA00022540"/>
    </source>
</evidence>
<comment type="function">
    <text evidence="6">Acts as a component of the translation initiation factor 2B (eIF2B) complex, which catalyzes the exchange of GDP for GTP on eukaryotic initiation factor 2 (eIF2) gamma subunit. Its guanine nucleotide exchange factor activity is repressed when bound to eIF2 complex phosphorylated on the alpha subunit, thereby limiting the amount of methionyl-initiator methionine tRNA available to the ribosome and consequently global translation is repressed.</text>
</comment>
<dbReference type="Gene3D" id="3.40.50.10470">
    <property type="entry name" value="Translation initiation factor eif-2b, domain 2"/>
    <property type="match status" value="1"/>
</dbReference>
<dbReference type="STRING" id="6669.E9GJV3"/>
<dbReference type="InterPro" id="IPR037171">
    <property type="entry name" value="NagB/RpiA_transferase-like"/>
</dbReference>
<dbReference type="KEGG" id="dpx:DAPPUDRAFT_304186"/>
<dbReference type="SUPFAM" id="SSF100950">
    <property type="entry name" value="NagB/RpiA/CoA transferase-like"/>
    <property type="match status" value="1"/>
</dbReference>
<evidence type="ECO:0000256" key="3">
    <source>
        <dbReference type="ARBA" id="ARBA00022490"/>
    </source>
</evidence>
<dbReference type="InterPro" id="IPR000649">
    <property type="entry name" value="IF-2B-related"/>
</dbReference>
<dbReference type="GO" id="GO:0005851">
    <property type="term" value="C:eukaryotic translation initiation factor 2B complex"/>
    <property type="evidence" value="ECO:0000318"/>
    <property type="project" value="GO_Central"/>
</dbReference>
<reference evidence="11 12" key="1">
    <citation type="journal article" date="2011" name="Science">
        <title>The ecoresponsive genome of Daphnia pulex.</title>
        <authorList>
            <person name="Colbourne J.K."/>
            <person name="Pfrender M.E."/>
            <person name="Gilbert D."/>
            <person name="Thomas W.K."/>
            <person name="Tucker A."/>
            <person name="Oakley T.H."/>
            <person name="Tokishita S."/>
            <person name="Aerts A."/>
            <person name="Arnold G.J."/>
            <person name="Basu M.K."/>
            <person name="Bauer D.J."/>
            <person name="Caceres C.E."/>
            <person name="Carmel L."/>
            <person name="Casola C."/>
            <person name="Choi J.H."/>
            <person name="Detter J.C."/>
            <person name="Dong Q."/>
            <person name="Dusheyko S."/>
            <person name="Eads B.D."/>
            <person name="Frohlich T."/>
            <person name="Geiler-Samerotte K.A."/>
            <person name="Gerlach D."/>
            <person name="Hatcher P."/>
            <person name="Jogdeo S."/>
            <person name="Krijgsveld J."/>
            <person name="Kriventseva E.V."/>
            <person name="Kultz D."/>
            <person name="Laforsch C."/>
            <person name="Lindquist E."/>
            <person name="Lopez J."/>
            <person name="Manak J.R."/>
            <person name="Muller J."/>
            <person name="Pangilinan J."/>
            <person name="Patwardhan R.P."/>
            <person name="Pitluck S."/>
            <person name="Pritham E.J."/>
            <person name="Rechtsteiner A."/>
            <person name="Rho M."/>
            <person name="Rogozin I.B."/>
            <person name="Sakarya O."/>
            <person name="Salamov A."/>
            <person name="Schaack S."/>
            <person name="Shapiro H."/>
            <person name="Shiga Y."/>
            <person name="Skalitzky C."/>
            <person name="Smith Z."/>
            <person name="Souvorov A."/>
            <person name="Sung W."/>
            <person name="Tang Z."/>
            <person name="Tsuchiya D."/>
            <person name="Tu H."/>
            <person name="Vos H."/>
            <person name="Wang M."/>
            <person name="Wolf Y.I."/>
            <person name="Yamagata H."/>
            <person name="Yamada T."/>
            <person name="Ye Y."/>
            <person name="Shaw J.R."/>
            <person name="Andrews J."/>
            <person name="Crease T.J."/>
            <person name="Tang H."/>
            <person name="Lucas S.M."/>
            <person name="Robertson H.M."/>
            <person name="Bork P."/>
            <person name="Koonin E.V."/>
            <person name="Zdobnov E.M."/>
            <person name="Grigoriev I.V."/>
            <person name="Lynch M."/>
            <person name="Boore J.L."/>
        </authorList>
    </citation>
    <scope>NUCLEOTIDE SEQUENCE [LARGE SCALE GENOMIC DNA]</scope>
</reference>
<accession>E9GJV3</accession>
<organism evidence="11 12">
    <name type="scientific">Daphnia pulex</name>
    <name type="common">Water flea</name>
    <dbReference type="NCBI Taxonomy" id="6669"/>
    <lineage>
        <taxon>Eukaryota</taxon>
        <taxon>Metazoa</taxon>
        <taxon>Ecdysozoa</taxon>
        <taxon>Arthropoda</taxon>
        <taxon>Crustacea</taxon>
        <taxon>Branchiopoda</taxon>
        <taxon>Diplostraca</taxon>
        <taxon>Cladocera</taxon>
        <taxon>Anomopoda</taxon>
        <taxon>Daphniidae</taxon>
        <taxon>Daphnia</taxon>
    </lineage>
</organism>
<evidence type="ECO:0000313" key="11">
    <source>
        <dbReference type="EMBL" id="EFX80178.1"/>
    </source>
</evidence>
<dbReference type="GO" id="GO:0006413">
    <property type="term" value="P:translational initiation"/>
    <property type="evidence" value="ECO:0000318"/>
    <property type="project" value="GO_Central"/>
</dbReference>
<dbReference type="Pfam" id="PF01008">
    <property type="entry name" value="IF-2B"/>
    <property type="match status" value="1"/>
</dbReference>
<evidence type="ECO:0000256" key="2">
    <source>
        <dbReference type="ARBA" id="ARBA00007251"/>
    </source>
</evidence>
<dbReference type="InterPro" id="IPR051855">
    <property type="entry name" value="eIF2B_beta_subunit"/>
</dbReference>
<dbReference type="FunCoup" id="E9GJV3">
    <property type="interactions" value="884"/>
</dbReference>
<dbReference type="GO" id="GO:0048513">
    <property type="term" value="P:animal organ development"/>
    <property type="evidence" value="ECO:0007669"/>
    <property type="project" value="UniProtKB-ARBA"/>
</dbReference>
<dbReference type="PhylomeDB" id="E9GJV3"/>
<dbReference type="InParanoid" id="E9GJV3"/>
<dbReference type="GO" id="GO:0003743">
    <property type="term" value="F:translation initiation factor activity"/>
    <property type="evidence" value="ECO:0000318"/>
    <property type="project" value="GO_Central"/>
</dbReference>
<evidence type="ECO:0000256" key="8">
    <source>
        <dbReference type="ARBA" id="ARBA00044228"/>
    </source>
</evidence>
<dbReference type="eggNOG" id="KOG1465">
    <property type="taxonomic scope" value="Eukaryota"/>
</dbReference>
<keyword evidence="12" id="KW-1185">Reference proteome</keyword>
<dbReference type="OMA" id="SHSCAVA"/>
<proteinExistence type="inferred from homology"/>
<dbReference type="GO" id="GO:0005829">
    <property type="term" value="C:cytosol"/>
    <property type="evidence" value="ECO:0007669"/>
    <property type="project" value="UniProtKB-SubCell"/>
</dbReference>
<dbReference type="EMBL" id="GL732548">
    <property type="protein sequence ID" value="EFX80178.1"/>
    <property type="molecule type" value="Genomic_DNA"/>
</dbReference>
<evidence type="ECO:0000256" key="1">
    <source>
        <dbReference type="ARBA" id="ARBA00004514"/>
    </source>
</evidence>
<dbReference type="FunFam" id="3.40.50.10470:FF:000004">
    <property type="entry name" value="Translation initiation factor eIF-2B subunit beta"/>
    <property type="match status" value="1"/>
</dbReference>
<evidence type="ECO:0000256" key="10">
    <source>
        <dbReference type="RuleBase" id="RU003814"/>
    </source>
</evidence>